<name>I3TFS2_THEC1</name>
<evidence type="ECO:0000313" key="5">
    <source>
        <dbReference type="Proteomes" id="UP000005270"/>
    </source>
</evidence>
<reference evidence="4 5" key="1">
    <citation type="journal article" date="2012" name="J. Bacteriol.">
        <title>Complete genome sequence of the hyperthermophilic cellulolytic Crenarchaeon 'Thermogladius cellulolyticus' 1633.</title>
        <authorList>
            <person name="Mardanov A.V."/>
            <person name="Kochetkova T.V."/>
            <person name="Beletsky A.V."/>
            <person name="Bonch-Osmolovskaya E.A."/>
            <person name="Ravin N.V."/>
            <person name="Skryabin K.G."/>
        </authorList>
    </citation>
    <scope>NUCLEOTIDE SEQUENCE [LARGE SCALE GENOMIC DNA]</scope>
    <source>
        <strain evidence="5">DSM 22663 / VKM B-2946 / 1633</strain>
    </source>
</reference>
<keyword evidence="5" id="KW-1185">Reference proteome</keyword>
<sequence>MARTVVVETPPLPRRLFRVFVELEGMYRNMVEQLTMYAVREGVASFTRLKALKYRELRSLYPQLPSHYAYTACQDASARAKSFLRLKKKELAEREHPEVNSVSIWLDDHLWRASGLTSIEVATHKGWIPLEVIPHKQYWKYINRGWRLASEARIKLDRKSRKLLVYLTFVKDAEEHRPRGFVPVDLNENNVTALIDGTAYLFETNIGRIVLGYYYRRRRVQEKYDKLYGVKSRIKRKILKKLNERRKKLDARWKIANIIVREASKRGYAIVMERLGRRPAERMIARMSDDQLRHRVFQAAFRGVQRAIEEKAREHGVPVVYVDPRNTSRLCPVHGSEIAYEDGSRVGRCTRGGEHWHRDAVAVWNLLLRALRGGGSSAPSPAGLSVDGSPVPLGSTAAHEPTRVPKALWARRKSLDATMNS</sequence>
<evidence type="ECO:0000256" key="1">
    <source>
        <dbReference type="ARBA" id="ARBA00023125"/>
    </source>
</evidence>
<proteinExistence type="predicted"/>
<dbReference type="eggNOG" id="arCOG00679">
    <property type="taxonomic scope" value="Archaea"/>
</dbReference>
<accession>I3TFS2</accession>
<protein>
    <submittedName>
        <fullName evidence="4">Transposase, IS605 OrfB family</fullName>
    </submittedName>
</protein>
<feature type="region of interest" description="Disordered" evidence="2">
    <location>
        <begin position="377"/>
        <end position="402"/>
    </location>
</feature>
<organism evidence="4 5">
    <name type="scientific">Thermogladius calderae (strain DSM 22663 / VKM B-2946 / 1633)</name>
    <dbReference type="NCBI Taxonomy" id="1184251"/>
    <lineage>
        <taxon>Archaea</taxon>
        <taxon>Thermoproteota</taxon>
        <taxon>Thermoprotei</taxon>
        <taxon>Desulfurococcales</taxon>
        <taxon>Desulfurococcaceae</taxon>
        <taxon>Thermogladius</taxon>
    </lineage>
</organism>
<gene>
    <name evidence="4" type="ordered locus">TCELL_1187</name>
</gene>
<dbReference type="InParanoid" id="I3TFS2"/>
<keyword evidence="1" id="KW-0238">DNA-binding</keyword>
<dbReference type="STRING" id="1184251.TCELL_1187"/>
<dbReference type="AlphaFoldDB" id="I3TFS2"/>
<dbReference type="KEGG" id="thg:TCELL_1187"/>
<feature type="domain" description="Cas12f1-like TNB" evidence="3">
    <location>
        <begin position="301"/>
        <end position="366"/>
    </location>
</feature>
<dbReference type="Proteomes" id="UP000005270">
    <property type="component" value="Chromosome"/>
</dbReference>
<dbReference type="EMBL" id="CP003531">
    <property type="protein sequence ID" value="AFK51610.1"/>
    <property type="molecule type" value="Genomic_DNA"/>
</dbReference>
<dbReference type="GO" id="GO:0003677">
    <property type="term" value="F:DNA binding"/>
    <property type="evidence" value="ECO:0007669"/>
    <property type="project" value="UniProtKB-KW"/>
</dbReference>
<dbReference type="GeneID" id="13013506"/>
<evidence type="ECO:0000313" key="4">
    <source>
        <dbReference type="EMBL" id="AFK51610.1"/>
    </source>
</evidence>
<dbReference type="Pfam" id="PF07282">
    <property type="entry name" value="Cas12f1-like_TNB"/>
    <property type="match status" value="1"/>
</dbReference>
<dbReference type="HOGENOM" id="CLU_032903_17_0_2"/>
<dbReference type="RefSeq" id="WP_014737860.1">
    <property type="nucleotide sequence ID" value="NC_017954.1"/>
</dbReference>
<dbReference type="OrthoDB" id="27763at2157"/>
<dbReference type="NCBIfam" id="NF040570">
    <property type="entry name" value="guided_TnpB"/>
    <property type="match status" value="1"/>
</dbReference>
<evidence type="ECO:0000256" key="2">
    <source>
        <dbReference type="SAM" id="MobiDB-lite"/>
    </source>
</evidence>
<dbReference type="NCBIfam" id="TIGR01766">
    <property type="entry name" value="IS200/IS605 family accessory protein TnpB-like domain"/>
    <property type="match status" value="1"/>
</dbReference>
<evidence type="ECO:0000259" key="3">
    <source>
        <dbReference type="Pfam" id="PF07282"/>
    </source>
</evidence>
<dbReference type="InterPro" id="IPR010095">
    <property type="entry name" value="Cas12f1-like_TNB"/>
</dbReference>